<comment type="caution">
    <text evidence="6">The sequence shown here is derived from an EMBL/GenBank/DDBJ whole genome shotgun (WGS) entry which is preliminary data.</text>
</comment>
<evidence type="ECO:0000256" key="1">
    <source>
        <dbReference type="ARBA" id="ARBA00009437"/>
    </source>
</evidence>
<dbReference type="PROSITE" id="PS50931">
    <property type="entry name" value="HTH_LYSR"/>
    <property type="match status" value="1"/>
</dbReference>
<dbReference type="SUPFAM" id="SSF46785">
    <property type="entry name" value="Winged helix' DNA-binding domain"/>
    <property type="match status" value="1"/>
</dbReference>
<proteinExistence type="inferred from homology"/>
<dbReference type="SUPFAM" id="SSF53850">
    <property type="entry name" value="Periplasmic binding protein-like II"/>
    <property type="match status" value="1"/>
</dbReference>
<evidence type="ECO:0000256" key="3">
    <source>
        <dbReference type="ARBA" id="ARBA00023125"/>
    </source>
</evidence>
<feature type="domain" description="HTH lysR-type" evidence="5">
    <location>
        <begin position="1"/>
        <end position="61"/>
    </location>
</feature>
<dbReference type="Pfam" id="PF03466">
    <property type="entry name" value="LysR_substrate"/>
    <property type="match status" value="1"/>
</dbReference>
<protein>
    <submittedName>
        <fullName evidence="6">LysR family transcriptional regulator</fullName>
    </submittedName>
</protein>
<organism evidence="6 7">
    <name type="scientific">Limnobacter litoralis</name>
    <dbReference type="NCBI Taxonomy" id="481366"/>
    <lineage>
        <taxon>Bacteria</taxon>
        <taxon>Pseudomonadati</taxon>
        <taxon>Pseudomonadota</taxon>
        <taxon>Betaproteobacteria</taxon>
        <taxon>Burkholderiales</taxon>
        <taxon>Burkholderiaceae</taxon>
        <taxon>Limnobacter</taxon>
    </lineage>
</organism>
<comment type="similarity">
    <text evidence="1">Belongs to the LysR transcriptional regulatory family.</text>
</comment>
<dbReference type="RefSeq" id="WP_284280102.1">
    <property type="nucleotide sequence ID" value="NZ_BSOJ01000007.1"/>
</dbReference>
<dbReference type="InterPro" id="IPR036388">
    <property type="entry name" value="WH-like_DNA-bd_sf"/>
</dbReference>
<dbReference type="Gene3D" id="1.10.10.10">
    <property type="entry name" value="Winged helix-like DNA-binding domain superfamily/Winged helix DNA-binding domain"/>
    <property type="match status" value="1"/>
</dbReference>
<dbReference type="Pfam" id="PF00126">
    <property type="entry name" value="HTH_1"/>
    <property type="match status" value="1"/>
</dbReference>
<dbReference type="Proteomes" id="UP001156664">
    <property type="component" value="Unassembled WGS sequence"/>
</dbReference>
<accession>A0ABQ5YQX8</accession>
<dbReference type="InterPro" id="IPR036390">
    <property type="entry name" value="WH_DNA-bd_sf"/>
</dbReference>
<dbReference type="PANTHER" id="PTHR30537">
    <property type="entry name" value="HTH-TYPE TRANSCRIPTIONAL REGULATOR"/>
    <property type="match status" value="1"/>
</dbReference>
<evidence type="ECO:0000313" key="6">
    <source>
        <dbReference type="EMBL" id="GLR25676.1"/>
    </source>
</evidence>
<dbReference type="InterPro" id="IPR058163">
    <property type="entry name" value="LysR-type_TF_proteobact-type"/>
</dbReference>
<dbReference type="PANTHER" id="PTHR30537:SF5">
    <property type="entry name" value="HTH-TYPE TRANSCRIPTIONAL ACTIVATOR TTDR-RELATED"/>
    <property type="match status" value="1"/>
</dbReference>
<reference evidence="7" key="1">
    <citation type="journal article" date="2019" name="Int. J. Syst. Evol. Microbiol.">
        <title>The Global Catalogue of Microorganisms (GCM) 10K type strain sequencing project: providing services to taxonomists for standard genome sequencing and annotation.</title>
        <authorList>
            <consortium name="The Broad Institute Genomics Platform"/>
            <consortium name="The Broad Institute Genome Sequencing Center for Infectious Disease"/>
            <person name="Wu L."/>
            <person name="Ma J."/>
        </authorList>
    </citation>
    <scope>NUCLEOTIDE SEQUENCE [LARGE SCALE GENOMIC DNA]</scope>
    <source>
        <strain evidence="7">NBRC 105857</strain>
    </source>
</reference>
<evidence type="ECO:0000256" key="2">
    <source>
        <dbReference type="ARBA" id="ARBA00023015"/>
    </source>
</evidence>
<keyword evidence="4" id="KW-0804">Transcription</keyword>
<dbReference type="EMBL" id="BSOJ01000007">
    <property type="protein sequence ID" value="GLR25676.1"/>
    <property type="molecule type" value="Genomic_DNA"/>
</dbReference>
<sequence length="306" mass="34263">MDKDVFDGVAVFLEVAALSSFSQAAQRLGVSATAVSKTIRALEDRHGVLLFRRTTRRVALTEAGQQLYNRLNPAARELREALEGLGSFQSKPSGTLRLTMTRFACEWLIEPVLPEFRRKYPEILLDIHIDEGIVDLLDEGFDAGIRLGESLEKDMVALPLTPEFRWCVVASSAYAKQHGLPKQFTDIPDYTCLNYRFVTSRALHRWEFEQQGREVLVDAPVSVVVNDRSSLVNFALAGLGLAYVAEMEVQQWLATQELVSCLSDSLPVTSGLFLYFAERSQSQPKLRALIDVLKKRRGNDSSPRAV</sequence>
<gene>
    <name evidence="6" type="ORF">GCM10007875_07640</name>
</gene>
<evidence type="ECO:0000313" key="7">
    <source>
        <dbReference type="Proteomes" id="UP001156664"/>
    </source>
</evidence>
<evidence type="ECO:0000256" key="4">
    <source>
        <dbReference type="ARBA" id="ARBA00023163"/>
    </source>
</evidence>
<keyword evidence="2" id="KW-0805">Transcription regulation</keyword>
<dbReference type="InterPro" id="IPR000847">
    <property type="entry name" value="LysR_HTH_N"/>
</dbReference>
<name>A0ABQ5YQX8_9BURK</name>
<dbReference type="Gene3D" id="3.40.190.290">
    <property type="match status" value="1"/>
</dbReference>
<keyword evidence="3" id="KW-0238">DNA-binding</keyword>
<dbReference type="InterPro" id="IPR005119">
    <property type="entry name" value="LysR_subst-bd"/>
</dbReference>
<evidence type="ECO:0000259" key="5">
    <source>
        <dbReference type="PROSITE" id="PS50931"/>
    </source>
</evidence>
<keyword evidence="7" id="KW-1185">Reference proteome</keyword>